<evidence type="ECO:0000259" key="8">
    <source>
        <dbReference type="PROSITE" id="PS51296"/>
    </source>
</evidence>
<dbReference type="InterPro" id="IPR036922">
    <property type="entry name" value="Rieske_2Fe-2S_sf"/>
</dbReference>
<dbReference type="Proteomes" id="UP000256845">
    <property type="component" value="Unassembled WGS sequence"/>
</dbReference>
<dbReference type="InterPro" id="IPR015881">
    <property type="entry name" value="ARHD_Rieske_2Fe_2S"/>
</dbReference>
<dbReference type="PROSITE" id="PS00570">
    <property type="entry name" value="RING_HYDROXYL_ALPHA"/>
    <property type="match status" value="1"/>
</dbReference>
<dbReference type="InterPro" id="IPR017941">
    <property type="entry name" value="Rieske_2Fe-2S"/>
</dbReference>
<reference evidence="9 10" key="1">
    <citation type="submission" date="2018-07" db="EMBL/GenBank/DDBJ databases">
        <title>Genomic Encyclopedia of Type Strains, Phase III (KMG-III): the genomes of soil and plant-associated and newly described type strains.</title>
        <authorList>
            <person name="Whitman W."/>
        </authorList>
    </citation>
    <scope>NUCLEOTIDE SEQUENCE [LARGE SCALE GENOMIC DNA]</scope>
    <source>
        <strain evidence="9 10">CECT 8488</strain>
    </source>
</reference>
<comment type="caution">
    <text evidence="9">The sequence shown here is derived from an EMBL/GenBank/DDBJ whole genome shotgun (WGS) entry which is preliminary data.</text>
</comment>
<evidence type="ECO:0000256" key="3">
    <source>
        <dbReference type="ARBA" id="ARBA00022723"/>
    </source>
</evidence>
<dbReference type="Pfam" id="PF00355">
    <property type="entry name" value="Rieske"/>
    <property type="match status" value="1"/>
</dbReference>
<evidence type="ECO:0000256" key="5">
    <source>
        <dbReference type="ARBA" id="ARBA00023004"/>
    </source>
</evidence>
<dbReference type="CDD" id="cd08884">
    <property type="entry name" value="RHO_alpha_C_GbcA-like"/>
    <property type="match status" value="1"/>
</dbReference>
<dbReference type="InterPro" id="IPR015879">
    <property type="entry name" value="Ring_hydroxy_dOase_asu_C_dom"/>
</dbReference>
<dbReference type="GO" id="GO:0016491">
    <property type="term" value="F:oxidoreductase activity"/>
    <property type="evidence" value="ECO:0007669"/>
    <property type="project" value="UniProtKB-KW"/>
</dbReference>
<organism evidence="9 10">
    <name type="scientific">Aestuariispira insulae</name>
    <dbReference type="NCBI Taxonomy" id="1461337"/>
    <lineage>
        <taxon>Bacteria</taxon>
        <taxon>Pseudomonadati</taxon>
        <taxon>Pseudomonadota</taxon>
        <taxon>Alphaproteobacteria</taxon>
        <taxon>Rhodospirillales</taxon>
        <taxon>Kiloniellaceae</taxon>
        <taxon>Aestuariispira</taxon>
    </lineage>
</organism>
<keyword evidence="7" id="KW-0520">NAD</keyword>
<dbReference type="InterPro" id="IPR001663">
    <property type="entry name" value="Rng_hydr_dOase-A"/>
</dbReference>
<gene>
    <name evidence="9" type="ORF">DFP90_107149</name>
</gene>
<keyword evidence="10" id="KW-1185">Reference proteome</keyword>
<evidence type="ECO:0000256" key="4">
    <source>
        <dbReference type="ARBA" id="ARBA00023002"/>
    </source>
</evidence>
<keyword evidence="6" id="KW-0411">Iron-sulfur</keyword>
<dbReference type="SUPFAM" id="SSF55961">
    <property type="entry name" value="Bet v1-like"/>
    <property type="match status" value="1"/>
</dbReference>
<feature type="domain" description="Rieske" evidence="8">
    <location>
        <begin position="44"/>
        <end position="149"/>
    </location>
</feature>
<evidence type="ECO:0000313" key="10">
    <source>
        <dbReference type="Proteomes" id="UP000256845"/>
    </source>
</evidence>
<dbReference type="Pfam" id="PF00848">
    <property type="entry name" value="Ring_hydroxyl_A"/>
    <property type="match status" value="1"/>
</dbReference>
<dbReference type="PRINTS" id="PR00090">
    <property type="entry name" value="RNGDIOXGNASE"/>
</dbReference>
<evidence type="ECO:0000256" key="2">
    <source>
        <dbReference type="ARBA" id="ARBA00022714"/>
    </source>
</evidence>
<sequence>MDTQNRMLAMLLRRKANFSLEQPFYNAQAFFDLDMKHIWEKGWIYVGLTCDIPNSGDFFTVDIGNNPIIVTRDPDGSIHGVFNTCRHRGSKICLKDKGNAPKLVCPYHQWTYNQDGSLIFAGNMGPEFKTTDYKLKKVHLEVCGGYIFISLAKNPPAFDQFRKEVEPYLAPHDIDNSKVAFEQTLIEDANWKLVIENNRECYHCAGSHPELLNTLAEFDNSDDPRIDPKYKDLMERKAREWSAQGLPHEPTPANLQYRAVRLPFINEADSMTIDGTPACEKMLGNLTDRGLGSVRMLHLPNTWNHLQSDHVLAFRVLPLGPQKTMVTTKWLVHKDAVEGVDYDLDKLTTVWKATNEQDRELAENNQKGINSMAYEPGPYSDTIEFGVQNFIDWYCAEMEARILEDQPDMKLLSA</sequence>
<dbReference type="Gene3D" id="3.90.380.10">
    <property type="entry name" value="Naphthalene 1,2-dioxygenase Alpha Subunit, Chain A, domain 1"/>
    <property type="match status" value="1"/>
</dbReference>
<evidence type="ECO:0000313" key="9">
    <source>
        <dbReference type="EMBL" id="RED48645.1"/>
    </source>
</evidence>
<dbReference type="Gene3D" id="2.102.10.10">
    <property type="entry name" value="Rieske [2Fe-2S] iron-sulphur domain"/>
    <property type="match status" value="1"/>
</dbReference>
<evidence type="ECO:0000256" key="7">
    <source>
        <dbReference type="ARBA" id="ARBA00023027"/>
    </source>
</evidence>
<keyword evidence="5" id="KW-0408">Iron</keyword>
<protein>
    <submittedName>
        <fullName evidence="9">Rieske 2Fe-2S family protein</fullName>
    </submittedName>
</protein>
<dbReference type="PANTHER" id="PTHR43756:SF5">
    <property type="entry name" value="CHOLINE MONOOXYGENASE, CHLOROPLASTIC"/>
    <property type="match status" value="1"/>
</dbReference>
<keyword evidence="2" id="KW-0001">2Fe-2S</keyword>
<keyword evidence="4" id="KW-0560">Oxidoreductase</keyword>
<proteinExistence type="predicted"/>
<dbReference type="PROSITE" id="PS51296">
    <property type="entry name" value="RIESKE"/>
    <property type="match status" value="1"/>
</dbReference>
<dbReference type="GO" id="GO:0051537">
    <property type="term" value="F:2 iron, 2 sulfur cluster binding"/>
    <property type="evidence" value="ECO:0007669"/>
    <property type="project" value="UniProtKB-KW"/>
</dbReference>
<dbReference type="AlphaFoldDB" id="A0A3D9HGX2"/>
<dbReference type="GO" id="GO:0005506">
    <property type="term" value="F:iron ion binding"/>
    <property type="evidence" value="ECO:0007669"/>
    <property type="project" value="InterPro"/>
</dbReference>
<comment type="cofactor">
    <cofactor evidence="1">
        <name>Fe cation</name>
        <dbReference type="ChEBI" id="CHEBI:24875"/>
    </cofactor>
</comment>
<keyword evidence="3" id="KW-0479">Metal-binding</keyword>
<dbReference type="PANTHER" id="PTHR43756">
    <property type="entry name" value="CHOLINE MONOOXYGENASE, CHLOROPLASTIC"/>
    <property type="match status" value="1"/>
</dbReference>
<evidence type="ECO:0000256" key="6">
    <source>
        <dbReference type="ARBA" id="ARBA00023014"/>
    </source>
</evidence>
<dbReference type="EMBL" id="QRDW01000007">
    <property type="protein sequence ID" value="RED48645.1"/>
    <property type="molecule type" value="Genomic_DNA"/>
</dbReference>
<dbReference type="SUPFAM" id="SSF50022">
    <property type="entry name" value="ISP domain"/>
    <property type="match status" value="1"/>
</dbReference>
<evidence type="ECO:0000256" key="1">
    <source>
        <dbReference type="ARBA" id="ARBA00001962"/>
    </source>
</evidence>
<dbReference type="RefSeq" id="WP_218044701.1">
    <property type="nucleotide sequence ID" value="NZ_QRDW01000007.1"/>
</dbReference>
<accession>A0A3D9HGX2</accession>
<name>A0A3D9HGX2_9PROT</name>
<dbReference type="CDD" id="cd03469">
    <property type="entry name" value="Rieske_RO_Alpha_N"/>
    <property type="match status" value="1"/>
</dbReference>